<evidence type="ECO:0000313" key="10">
    <source>
        <dbReference type="EMBL" id="EOO03300.1"/>
    </source>
</evidence>
<keyword evidence="3" id="KW-0813">Transport</keyword>
<comment type="similarity">
    <text evidence="2">Belongs to the oligopeptide OPT transporter family.</text>
</comment>
<evidence type="ECO:0000256" key="6">
    <source>
        <dbReference type="ARBA" id="ARBA00022927"/>
    </source>
</evidence>
<proteinExistence type="inferred from homology"/>
<gene>
    <name evidence="10" type="ORF">UCRPA7_1141</name>
</gene>
<dbReference type="Pfam" id="PF03169">
    <property type="entry name" value="OPT"/>
    <property type="match status" value="1"/>
</dbReference>
<comment type="subcellular location">
    <subcellularLocation>
        <location evidence="1">Membrane</location>
        <topology evidence="1">Multi-pass membrane protein</topology>
    </subcellularLocation>
</comment>
<dbReference type="GO" id="GO:0035673">
    <property type="term" value="F:oligopeptide transmembrane transporter activity"/>
    <property type="evidence" value="ECO:0007669"/>
    <property type="project" value="InterPro"/>
</dbReference>
<keyword evidence="8 9" id="KW-0472">Membrane</keyword>
<dbReference type="AlphaFoldDB" id="R8BVE9"/>
<evidence type="ECO:0000256" key="5">
    <source>
        <dbReference type="ARBA" id="ARBA00022856"/>
    </source>
</evidence>
<dbReference type="eggNOG" id="KOG2262">
    <property type="taxonomic scope" value="Eukaryota"/>
</dbReference>
<feature type="transmembrane region" description="Helical" evidence="9">
    <location>
        <begin position="182"/>
        <end position="200"/>
    </location>
</feature>
<keyword evidence="5" id="KW-0571">Peptide transport</keyword>
<name>R8BVE9_PHAM7</name>
<evidence type="ECO:0000256" key="7">
    <source>
        <dbReference type="ARBA" id="ARBA00022989"/>
    </source>
</evidence>
<keyword evidence="7 9" id="KW-1133">Transmembrane helix</keyword>
<dbReference type="KEGG" id="tmn:UCRPA7_1141"/>
<evidence type="ECO:0000256" key="9">
    <source>
        <dbReference type="SAM" id="Phobius"/>
    </source>
</evidence>
<evidence type="ECO:0000256" key="4">
    <source>
        <dbReference type="ARBA" id="ARBA00022692"/>
    </source>
</evidence>
<feature type="transmembrane region" description="Helical" evidence="9">
    <location>
        <begin position="28"/>
        <end position="51"/>
    </location>
</feature>
<dbReference type="OrthoDB" id="9986677at2759"/>
<evidence type="ECO:0000313" key="11">
    <source>
        <dbReference type="Proteomes" id="UP000014074"/>
    </source>
</evidence>
<reference evidence="11" key="1">
    <citation type="journal article" date="2013" name="Genome Announc.">
        <title>Draft genome sequence of the ascomycete Phaeoacremonium aleophilum strain UCR-PA7, a causal agent of the esca disease complex in grapevines.</title>
        <authorList>
            <person name="Blanco-Ulate B."/>
            <person name="Rolshausen P."/>
            <person name="Cantu D."/>
        </authorList>
    </citation>
    <scope>NUCLEOTIDE SEQUENCE [LARGE SCALE GENOMIC DNA]</scope>
    <source>
        <strain evidence="11">UCR-PA7</strain>
    </source>
</reference>
<dbReference type="InterPro" id="IPR004813">
    <property type="entry name" value="OPT"/>
</dbReference>
<keyword evidence="11" id="KW-1185">Reference proteome</keyword>
<dbReference type="GeneID" id="19321263"/>
<sequence length="378" mass="42988">MNSGLGLLPLSIDWTQINYAGQPLVTPFYITCNAFAVVVFFYLFLSPILYYTNVWNSAYLPLLSSSTFDNTGKTYNISRVVDKNLNFVLSKYEAYSPMYISMSYSLTYALSFAAVTAIVFYTYLYNGSEIWAKFKNARHGGEDIHKRLMNNYKEVPDWWYGVLTVVVLGLGILTVRYWDSGLPVWGFIVVCFGMGVLLIVPEGILEGTTNQRIFLNIITELIAGYAWPGKPIANMMVKCYGYNSVKHGMDFAQDLKLGQYMKIPPRVLFFGQIYSSILATMTQVGAQYSLWFIFGFIFNHLIRRRAFDWWKRYNYLLQAAMDTGTAIATVLIFFCLSYNNVTLNWWGNTVGSNTDDTKSVPWLTVPAGEHFGKGPGEF</sequence>
<protein>
    <submittedName>
        <fullName evidence="10">Putative oligopeptide transporter protein</fullName>
    </submittedName>
</protein>
<organism evidence="10 11">
    <name type="scientific">Phaeoacremonium minimum (strain UCR-PA7)</name>
    <name type="common">Esca disease fungus</name>
    <name type="synonym">Togninia minima</name>
    <dbReference type="NCBI Taxonomy" id="1286976"/>
    <lineage>
        <taxon>Eukaryota</taxon>
        <taxon>Fungi</taxon>
        <taxon>Dikarya</taxon>
        <taxon>Ascomycota</taxon>
        <taxon>Pezizomycotina</taxon>
        <taxon>Sordariomycetes</taxon>
        <taxon>Sordariomycetidae</taxon>
        <taxon>Togniniales</taxon>
        <taxon>Togniniaceae</taxon>
        <taxon>Phaeoacremonium</taxon>
    </lineage>
</organism>
<dbReference type="GO" id="GO:0016020">
    <property type="term" value="C:membrane"/>
    <property type="evidence" value="ECO:0007669"/>
    <property type="project" value="UniProtKB-SubCell"/>
</dbReference>
<feature type="transmembrane region" description="Helical" evidence="9">
    <location>
        <begin position="273"/>
        <end position="298"/>
    </location>
</feature>
<dbReference type="GO" id="GO:0015031">
    <property type="term" value="P:protein transport"/>
    <property type="evidence" value="ECO:0007669"/>
    <property type="project" value="UniProtKB-KW"/>
</dbReference>
<keyword evidence="4 9" id="KW-0812">Transmembrane</keyword>
<evidence type="ECO:0000256" key="1">
    <source>
        <dbReference type="ARBA" id="ARBA00004141"/>
    </source>
</evidence>
<feature type="transmembrane region" description="Helical" evidence="9">
    <location>
        <begin position="319"/>
        <end position="339"/>
    </location>
</feature>
<dbReference type="EMBL" id="KB932835">
    <property type="protein sequence ID" value="EOO03300.1"/>
    <property type="molecule type" value="Genomic_DNA"/>
</dbReference>
<accession>R8BVE9</accession>
<dbReference type="RefSeq" id="XP_007911919.1">
    <property type="nucleotide sequence ID" value="XM_007913728.1"/>
</dbReference>
<dbReference type="PANTHER" id="PTHR22601">
    <property type="entry name" value="ISP4 LIKE PROTEIN"/>
    <property type="match status" value="1"/>
</dbReference>
<dbReference type="InterPro" id="IPR004648">
    <property type="entry name" value="Oligpept_transpt"/>
</dbReference>
<keyword evidence="6" id="KW-0653">Protein transport</keyword>
<feature type="transmembrane region" description="Helical" evidence="9">
    <location>
        <begin position="158"/>
        <end position="175"/>
    </location>
</feature>
<feature type="transmembrane region" description="Helical" evidence="9">
    <location>
        <begin position="106"/>
        <end position="124"/>
    </location>
</feature>
<evidence type="ECO:0000256" key="8">
    <source>
        <dbReference type="ARBA" id="ARBA00023136"/>
    </source>
</evidence>
<dbReference type="Proteomes" id="UP000014074">
    <property type="component" value="Unassembled WGS sequence"/>
</dbReference>
<evidence type="ECO:0000256" key="3">
    <source>
        <dbReference type="ARBA" id="ARBA00022448"/>
    </source>
</evidence>
<dbReference type="HOGENOM" id="CLU_004965_0_2_1"/>
<dbReference type="NCBIfam" id="TIGR00728">
    <property type="entry name" value="OPT_sfam"/>
    <property type="match status" value="1"/>
</dbReference>
<evidence type="ECO:0000256" key="2">
    <source>
        <dbReference type="ARBA" id="ARBA00008807"/>
    </source>
</evidence>